<dbReference type="Proteomes" id="UP000228945">
    <property type="component" value="Chromosome"/>
</dbReference>
<gene>
    <name evidence="1" type="ORF">CSW64_07930</name>
</gene>
<dbReference type="InterPro" id="IPR036388">
    <property type="entry name" value="WH-like_DNA-bd_sf"/>
</dbReference>
<name>A0A2D2AWM4_9CAUL</name>
<accession>A0A2D2AWM4</accession>
<keyword evidence="2" id="KW-1185">Reference proteome</keyword>
<evidence type="ECO:0000313" key="2">
    <source>
        <dbReference type="Proteomes" id="UP000228945"/>
    </source>
</evidence>
<dbReference type="Gene3D" id="1.10.10.10">
    <property type="entry name" value="Winged helix-like DNA-binding domain superfamily/Winged helix DNA-binding domain"/>
    <property type="match status" value="1"/>
</dbReference>
<dbReference type="RefSeq" id="WP_099621604.1">
    <property type="nucleotide sequence ID" value="NZ_CP024201.1"/>
</dbReference>
<protein>
    <recommendedName>
        <fullName evidence="3">DUF3253 domain-containing protein</fullName>
    </recommendedName>
</protein>
<organism evidence="1 2">
    <name type="scientific">Caulobacter mirabilis</name>
    <dbReference type="NCBI Taxonomy" id="69666"/>
    <lineage>
        <taxon>Bacteria</taxon>
        <taxon>Pseudomonadati</taxon>
        <taxon>Pseudomonadota</taxon>
        <taxon>Alphaproteobacteria</taxon>
        <taxon>Caulobacterales</taxon>
        <taxon>Caulobacteraceae</taxon>
        <taxon>Caulobacter</taxon>
    </lineage>
</organism>
<dbReference type="InterPro" id="IPR021660">
    <property type="entry name" value="DUF3253"/>
</dbReference>
<dbReference type="AlphaFoldDB" id="A0A2D2AWM4"/>
<evidence type="ECO:0000313" key="1">
    <source>
        <dbReference type="EMBL" id="ATQ42347.1"/>
    </source>
</evidence>
<dbReference type="SUPFAM" id="SSF46785">
    <property type="entry name" value="Winged helix' DNA-binding domain"/>
    <property type="match status" value="1"/>
</dbReference>
<dbReference type="OrthoDB" id="7631458at2"/>
<evidence type="ECO:0008006" key="3">
    <source>
        <dbReference type="Google" id="ProtNLM"/>
    </source>
</evidence>
<dbReference type="KEGG" id="cmb:CSW64_07930"/>
<dbReference type="EMBL" id="CP024201">
    <property type="protein sequence ID" value="ATQ42347.1"/>
    <property type="molecule type" value="Genomic_DNA"/>
</dbReference>
<dbReference type="InterPro" id="IPR036390">
    <property type="entry name" value="WH_DNA-bd_sf"/>
</dbReference>
<dbReference type="Pfam" id="PF11625">
    <property type="entry name" value="DUF3253"/>
    <property type="match status" value="1"/>
</dbReference>
<reference evidence="1 2" key="1">
    <citation type="submission" date="2017-10" db="EMBL/GenBank/DDBJ databases">
        <title>Genome sequence of Caulobacter mirabilis FWC38.</title>
        <authorList>
            <person name="Fiebig A."/>
            <person name="Crosson S."/>
        </authorList>
    </citation>
    <scope>NUCLEOTIDE SEQUENCE [LARGE SCALE GENOMIC DNA]</scope>
    <source>
        <strain evidence="1 2">FWC 38</strain>
    </source>
</reference>
<sequence length="80" mass="8769">MTTSPIEDAILDLLAKTPAGKSIDPAEVAKQLQPERWQRILPQVRATAVGLARQGKLVITRHGKPADPDSFKGVYRLKLP</sequence>
<proteinExistence type="predicted"/>